<keyword evidence="2" id="KW-1185">Reference proteome</keyword>
<comment type="caution">
    <text evidence="1">The sequence shown here is derived from an EMBL/GenBank/DDBJ whole genome shotgun (WGS) entry which is preliminary data.</text>
</comment>
<protein>
    <submittedName>
        <fullName evidence="1">Lantibiotic dehydratase</fullName>
    </submittedName>
</protein>
<accession>A0ABU2MRU2</accession>
<organism evidence="1 2">
    <name type="scientific">Streptomyces litchfieldiae</name>
    <dbReference type="NCBI Taxonomy" id="3075543"/>
    <lineage>
        <taxon>Bacteria</taxon>
        <taxon>Bacillati</taxon>
        <taxon>Actinomycetota</taxon>
        <taxon>Actinomycetes</taxon>
        <taxon>Kitasatosporales</taxon>
        <taxon>Streptomycetaceae</taxon>
        <taxon>Streptomyces</taxon>
    </lineage>
</organism>
<evidence type="ECO:0000313" key="2">
    <source>
        <dbReference type="Proteomes" id="UP001183246"/>
    </source>
</evidence>
<proteinExistence type="predicted"/>
<sequence length="806" mass="88188">MSGNERPAWRLVPRLLLRRAGFGFDLLEPVADARVLDRAAAYRAASHQYERARDELLHRQLPSAVAEARAAGDRKRLQELSALRSAAGRRRPVTVTAGVAGHAELGAAVAACARAWEGRAASAEALADAVLEEQAGRAGRLRGLLDSQVLDAMLQLAPSFFDRATRWAADQRDGTGARERAMMRRLHLYLQRFAAKNETTSFFGPLVHGLVDPERSGVRLGADTPGGVLRTRAFLSFWAVDALARRLADDRRVGPRVPVTWVAATRLEDGVLTLPAGRRVRLTPPLARLAARVNGSASAADLCEALGQSEGETDEQLAVLERLGAVRRWPEPSSTCVEPLEELLAFADRHATGTDWPARLRDLRSHVERYGAATGPVRRRAALAELEREFTDLADAPARRSGGRMYADRMTAYIDCEGDLGPVRLGGREAEWIARELSPVLDFDARYGEELHRAYQALAASVLDASGAGRMRYDTFVRRVGEAASTGGLAPYTSGAEKLRRELSELVRARLRGNEATLTPEELRELGTPDERPRFASPDVLLRQTSEGLTLVLGEVHPYVFAWGSQGLFCADPDGLLRDFEADLSPWGGRAAMATVLRRRAHKGLVTTAFPGRFVEVTARAGVGDDRRVAITDLWVERAADGRIVLRDRGGELVLYAGENDHPHLAAFAPPPTVRMPVVRFGDRAPRITVGKLIAQRARWWLPVTEIVRRGCTPSAADSFVRVQELRAVLGLPRWVYAHIGSEPKPICVDLDAPLAVEVLLSLAASAGEEPVTLVEMLPEPGALWLRKQNRPTTSELRLALIRTSA</sequence>
<dbReference type="Proteomes" id="UP001183246">
    <property type="component" value="Unassembled WGS sequence"/>
</dbReference>
<evidence type="ECO:0000313" key="1">
    <source>
        <dbReference type="EMBL" id="MDT0343613.1"/>
    </source>
</evidence>
<gene>
    <name evidence="1" type="ORF">RM590_13470</name>
</gene>
<reference evidence="2" key="1">
    <citation type="submission" date="2023-07" db="EMBL/GenBank/DDBJ databases">
        <title>30 novel species of actinomycetes from the DSMZ collection.</title>
        <authorList>
            <person name="Nouioui I."/>
        </authorList>
    </citation>
    <scope>NUCLEOTIDE SEQUENCE [LARGE SCALE GENOMIC DNA]</scope>
    <source>
        <strain evidence="2">DSM 44938</strain>
    </source>
</reference>
<name>A0ABU2MRU2_9ACTN</name>
<dbReference type="RefSeq" id="WP_311704749.1">
    <property type="nucleotide sequence ID" value="NZ_JAVREL010000006.1"/>
</dbReference>
<dbReference type="EMBL" id="JAVREL010000006">
    <property type="protein sequence ID" value="MDT0343613.1"/>
    <property type="molecule type" value="Genomic_DNA"/>
</dbReference>